<dbReference type="EMBL" id="LMVM01000002">
    <property type="protein sequence ID" value="PAV05753.1"/>
    <property type="molecule type" value="Genomic_DNA"/>
</dbReference>
<evidence type="ECO:0000313" key="1">
    <source>
        <dbReference type="EMBL" id="PAV05753.1"/>
    </source>
</evidence>
<organism evidence="1 2">
    <name type="scientific">Methanobacterium bryantii</name>
    <dbReference type="NCBI Taxonomy" id="2161"/>
    <lineage>
        <taxon>Archaea</taxon>
        <taxon>Methanobacteriati</taxon>
        <taxon>Methanobacteriota</taxon>
        <taxon>Methanomada group</taxon>
        <taxon>Methanobacteria</taxon>
        <taxon>Methanobacteriales</taxon>
        <taxon>Methanobacteriaceae</taxon>
        <taxon>Methanobacterium</taxon>
    </lineage>
</organism>
<sequence>MSEPSNTSKPPFSSSISDKILIELDGWQIITPPTTEPTELEPFLDTTDDTVLQNLNSNHTVTIEEVEHFYDSAFDEALSYTNRLDISDLDEITLEIFMNAVYKLTASNLWNKYNIQINNDAMEGTYVVSQGGRLYKKACNILDKFVRTNFIGLHSLMNP</sequence>
<reference evidence="1 2" key="1">
    <citation type="journal article" date="2017" name="BMC Genomics">
        <title>Genomic analysis of methanogenic archaea reveals a shift towards energy conservation.</title>
        <authorList>
            <person name="Gilmore S.P."/>
            <person name="Henske J.K."/>
            <person name="Sexton J.A."/>
            <person name="Solomon K.V."/>
            <person name="Seppala S."/>
            <person name="Yoo J.I."/>
            <person name="Huyett L.M."/>
            <person name="Pressman A."/>
            <person name="Cogan J.Z."/>
            <person name="Kivenson V."/>
            <person name="Peng X."/>
            <person name="Tan Y."/>
            <person name="Valentine D.L."/>
            <person name="O'Malley M.A."/>
        </authorList>
    </citation>
    <scope>NUCLEOTIDE SEQUENCE [LARGE SCALE GENOMIC DNA]</scope>
    <source>
        <strain evidence="1 2">M.o.H.</strain>
    </source>
</reference>
<evidence type="ECO:0000313" key="2">
    <source>
        <dbReference type="Proteomes" id="UP000217784"/>
    </source>
</evidence>
<dbReference type="Proteomes" id="UP000217784">
    <property type="component" value="Unassembled WGS sequence"/>
</dbReference>
<dbReference type="OrthoDB" id="381832at2157"/>
<protein>
    <submittedName>
        <fullName evidence="1">Uncharacterized protein</fullName>
    </submittedName>
</protein>
<dbReference type="AlphaFoldDB" id="A0A2A2H917"/>
<keyword evidence="2" id="KW-1185">Reference proteome</keyword>
<dbReference type="RefSeq" id="WP_069583099.1">
    <property type="nucleotide sequence ID" value="NZ_LMVM01000002.1"/>
</dbReference>
<proteinExistence type="predicted"/>
<gene>
    <name evidence="1" type="ORF">ASJ80_08450</name>
</gene>
<accession>A0A2A2H917</accession>
<comment type="caution">
    <text evidence="1">The sequence shown here is derived from an EMBL/GenBank/DDBJ whole genome shotgun (WGS) entry which is preliminary data.</text>
</comment>
<name>A0A2A2H917_METBR</name>